<dbReference type="KEGG" id="ehx:EMIHUDRAFT_195855"/>
<dbReference type="PaxDb" id="2903-EOD23206"/>
<dbReference type="Proteomes" id="UP000013827">
    <property type="component" value="Unassembled WGS sequence"/>
</dbReference>
<accession>A0A0D3JI71</accession>
<keyword evidence="2" id="KW-1185">Reference proteome</keyword>
<dbReference type="GeneID" id="17268753"/>
<protein>
    <submittedName>
        <fullName evidence="1">Uncharacterized protein</fullName>
    </submittedName>
</protein>
<dbReference type="AlphaFoldDB" id="A0A0D3JI71"/>
<dbReference type="RefSeq" id="XP_005775635.1">
    <property type="nucleotide sequence ID" value="XM_005775578.1"/>
</dbReference>
<dbReference type="HOGENOM" id="CLU_1491712_0_0_1"/>
<reference evidence="2" key="1">
    <citation type="journal article" date="2013" name="Nature">
        <title>Pan genome of the phytoplankton Emiliania underpins its global distribution.</title>
        <authorList>
            <person name="Read B.A."/>
            <person name="Kegel J."/>
            <person name="Klute M.J."/>
            <person name="Kuo A."/>
            <person name="Lefebvre S.C."/>
            <person name="Maumus F."/>
            <person name="Mayer C."/>
            <person name="Miller J."/>
            <person name="Monier A."/>
            <person name="Salamov A."/>
            <person name="Young J."/>
            <person name="Aguilar M."/>
            <person name="Claverie J.M."/>
            <person name="Frickenhaus S."/>
            <person name="Gonzalez K."/>
            <person name="Herman E.K."/>
            <person name="Lin Y.C."/>
            <person name="Napier J."/>
            <person name="Ogata H."/>
            <person name="Sarno A.F."/>
            <person name="Shmutz J."/>
            <person name="Schroeder D."/>
            <person name="de Vargas C."/>
            <person name="Verret F."/>
            <person name="von Dassow P."/>
            <person name="Valentin K."/>
            <person name="Van de Peer Y."/>
            <person name="Wheeler G."/>
            <person name="Dacks J.B."/>
            <person name="Delwiche C.F."/>
            <person name="Dyhrman S.T."/>
            <person name="Glockner G."/>
            <person name="John U."/>
            <person name="Richards T."/>
            <person name="Worden A.Z."/>
            <person name="Zhang X."/>
            <person name="Grigoriev I.V."/>
            <person name="Allen A.E."/>
            <person name="Bidle K."/>
            <person name="Borodovsky M."/>
            <person name="Bowler C."/>
            <person name="Brownlee C."/>
            <person name="Cock J.M."/>
            <person name="Elias M."/>
            <person name="Gladyshev V.N."/>
            <person name="Groth M."/>
            <person name="Guda C."/>
            <person name="Hadaegh A."/>
            <person name="Iglesias-Rodriguez M.D."/>
            <person name="Jenkins J."/>
            <person name="Jones B.M."/>
            <person name="Lawson T."/>
            <person name="Leese F."/>
            <person name="Lindquist E."/>
            <person name="Lobanov A."/>
            <person name="Lomsadze A."/>
            <person name="Malik S.B."/>
            <person name="Marsh M.E."/>
            <person name="Mackinder L."/>
            <person name="Mock T."/>
            <person name="Mueller-Roeber B."/>
            <person name="Pagarete A."/>
            <person name="Parker M."/>
            <person name="Probert I."/>
            <person name="Quesneville H."/>
            <person name="Raines C."/>
            <person name="Rensing S.A."/>
            <person name="Riano-Pachon D.M."/>
            <person name="Richier S."/>
            <person name="Rokitta S."/>
            <person name="Shiraiwa Y."/>
            <person name="Soanes D.M."/>
            <person name="van der Giezen M."/>
            <person name="Wahlund T.M."/>
            <person name="Williams B."/>
            <person name="Wilson W."/>
            <person name="Wolfe G."/>
            <person name="Wurch L.L."/>
        </authorList>
    </citation>
    <scope>NUCLEOTIDE SEQUENCE</scope>
</reference>
<proteinExistence type="predicted"/>
<name>A0A0D3JI71_EMIH1</name>
<dbReference type="EnsemblProtists" id="EOD23206">
    <property type="protein sequence ID" value="EOD23206"/>
    <property type="gene ID" value="EMIHUDRAFT_195855"/>
</dbReference>
<organism evidence="1 2">
    <name type="scientific">Emiliania huxleyi (strain CCMP1516)</name>
    <dbReference type="NCBI Taxonomy" id="280463"/>
    <lineage>
        <taxon>Eukaryota</taxon>
        <taxon>Haptista</taxon>
        <taxon>Haptophyta</taxon>
        <taxon>Prymnesiophyceae</taxon>
        <taxon>Isochrysidales</taxon>
        <taxon>Noelaerhabdaceae</taxon>
        <taxon>Emiliania</taxon>
    </lineage>
</organism>
<reference evidence="1" key="2">
    <citation type="submission" date="2024-10" db="UniProtKB">
        <authorList>
            <consortium name="EnsemblProtists"/>
        </authorList>
    </citation>
    <scope>IDENTIFICATION</scope>
</reference>
<sequence>MTLQEFSDLENRVFARASARAAQPALSRFEELGDEIRVEGARLGALEFMAKEAFLARSGLSGQALEAEEMRLMRLREGASLLRRTPATATPLGAKKAGKRAAEAARRAIALEREVWVDGECRGAPATVLFWYCRVPVSNLRACNLQIDHPTTPACAGLGPVPLVESWTALGAPTLEWFAEH</sequence>
<evidence type="ECO:0000313" key="1">
    <source>
        <dbReference type="EnsemblProtists" id="EOD23206"/>
    </source>
</evidence>
<evidence type="ECO:0000313" key="2">
    <source>
        <dbReference type="Proteomes" id="UP000013827"/>
    </source>
</evidence>